<dbReference type="InterPro" id="IPR054239">
    <property type="entry name" value="DUF6966"/>
</dbReference>
<evidence type="ECO:0000259" key="1">
    <source>
        <dbReference type="Pfam" id="PF22294"/>
    </source>
</evidence>
<feature type="domain" description="DUF6966" evidence="1">
    <location>
        <begin position="27"/>
        <end position="63"/>
    </location>
</feature>
<organism evidence="2 3">
    <name type="scientific">Chryseobacterium taeanense</name>
    <dbReference type="NCBI Taxonomy" id="311334"/>
    <lineage>
        <taxon>Bacteria</taxon>
        <taxon>Pseudomonadati</taxon>
        <taxon>Bacteroidota</taxon>
        <taxon>Flavobacteriia</taxon>
        <taxon>Flavobacteriales</taxon>
        <taxon>Weeksellaceae</taxon>
        <taxon>Chryseobacterium group</taxon>
        <taxon>Chryseobacterium</taxon>
    </lineage>
</organism>
<dbReference type="STRING" id="311334.SAMN05421846_105145"/>
<dbReference type="OrthoDB" id="1449298at2"/>
<reference evidence="3" key="1">
    <citation type="submission" date="2016-10" db="EMBL/GenBank/DDBJ databases">
        <authorList>
            <person name="Varghese N."/>
            <person name="Submissions S."/>
        </authorList>
    </citation>
    <scope>NUCLEOTIDE SEQUENCE [LARGE SCALE GENOMIC DNA]</scope>
    <source>
        <strain evidence="3">DSM 17071</strain>
    </source>
</reference>
<dbReference type="AlphaFoldDB" id="A0A1G8IXV2"/>
<protein>
    <recommendedName>
        <fullName evidence="1">DUF6966 domain-containing protein</fullName>
    </recommendedName>
</protein>
<gene>
    <name evidence="2" type="ORF">SAMN05421846_105145</name>
</gene>
<accession>A0A1G8IXV2</accession>
<keyword evidence="3" id="KW-1185">Reference proteome</keyword>
<dbReference type="EMBL" id="FNDW01000005">
    <property type="protein sequence ID" value="SDI23761.1"/>
    <property type="molecule type" value="Genomic_DNA"/>
</dbReference>
<name>A0A1G8IXV2_9FLAO</name>
<dbReference type="Proteomes" id="UP000198869">
    <property type="component" value="Unassembled WGS sequence"/>
</dbReference>
<dbReference type="RefSeq" id="WP_089857462.1">
    <property type="nucleotide sequence ID" value="NZ_FNDW01000005.1"/>
</dbReference>
<proteinExistence type="predicted"/>
<evidence type="ECO:0000313" key="2">
    <source>
        <dbReference type="EMBL" id="SDI23761.1"/>
    </source>
</evidence>
<evidence type="ECO:0000313" key="3">
    <source>
        <dbReference type="Proteomes" id="UP000198869"/>
    </source>
</evidence>
<sequence>MTIKDYCLQISKLLEKADYEKSKVFIQLGNLYVTHKEEALSIIKKMYGGMGSFNDLVLYKDGKVDIEANEKLSVLREDLYKAVLSEIIKLRC</sequence>
<dbReference type="Pfam" id="PF22294">
    <property type="entry name" value="DUF6966"/>
    <property type="match status" value="1"/>
</dbReference>